<evidence type="ECO:0000313" key="2">
    <source>
        <dbReference type="Proteomes" id="UP000406735"/>
    </source>
</evidence>
<reference evidence="1 2" key="1">
    <citation type="submission" date="2019-09" db="EMBL/GenBank/DDBJ databases">
        <title>Distinct polysaccharide growth profiles of human intestinal Prevotella copri isolates.</title>
        <authorList>
            <person name="Fehlner-Peach H."/>
            <person name="Magnabosco C."/>
            <person name="Raghavan V."/>
            <person name="Scher J.U."/>
            <person name="Tett A."/>
            <person name="Cox L.M."/>
            <person name="Gottsegen C."/>
            <person name="Watters A."/>
            <person name="Wiltshire- Gordon J.D."/>
            <person name="Segata N."/>
            <person name="Bonneau R."/>
            <person name="Littman D.R."/>
        </authorList>
    </citation>
    <scope>NUCLEOTIDE SEQUENCE [LARGE SCALE GENOMIC DNA]</scope>
    <source>
        <strain evidence="2">iK21513</strain>
    </source>
</reference>
<dbReference type="InterPro" id="IPR032675">
    <property type="entry name" value="LRR_dom_sf"/>
</dbReference>
<proteinExistence type="predicted"/>
<name>A0A6A7VV31_9BACT</name>
<accession>A0A6A7VV31</accession>
<evidence type="ECO:0000313" key="1">
    <source>
        <dbReference type="EMBL" id="MQN11210.1"/>
    </source>
</evidence>
<dbReference type="EMBL" id="VZCY01000122">
    <property type="protein sequence ID" value="MQN11210.1"/>
    <property type="molecule type" value="Genomic_DNA"/>
</dbReference>
<sequence length="322" mass="34931">MGKCLITKLNESVNNDNLLKIGEFSISLNEIESPSESSQKIQVAFTGNSEVRNVNGNFTDSTLSNNTGKNISITNGDLHDIYVKNVSSLICFGNKYGLRQLFIPDNTGVTIDISELKFCPILTILSLGTATLQNSVDIASITNLSILKYSGSSVIDTKHIKNLPLVEFNAFRGSAVTGDVANIPRTIKWLTLDYTKVYGEFIPSNYPSLISTAGVFRGNSVYGDISKIGNENFITMVDNNSKFSWKTERNSSYKILAIEGIPNFGEDLDAMLINQAKCVVGFTSSDNSFKKAITARGTKTSASDAAVATLQQKGYTVLVIPA</sequence>
<dbReference type="AlphaFoldDB" id="A0A6A7VV31"/>
<evidence type="ECO:0008006" key="3">
    <source>
        <dbReference type="Google" id="ProtNLM"/>
    </source>
</evidence>
<gene>
    <name evidence="1" type="ORF">F7D97_15075</name>
</gene>
<dbReference type="Gene3D" id="3.80.10.10">
    <property type="entry name" value="Ribonuclease Inhibitor"/>
    <property type="match status" value="1"/>
</dbReference>
<protein>
    <recommendedName>
        <fullName evidence="3">Leucine-rich repeat domain-containing protein</fullName>
    </recommendedName>
</protein>
<dbReference type="RefSeq" id="WP_153080734.1">
    <property type="nucleotide sequence ID" value="NZ_JAPDUK010000001.1"/>
</dbReference>
<comment type="caution">
    <text evidence="1">The sequence shown here is derived from an EMBL/GenBank/DDBJ whole genome shotgun (WGS) entry which is preliminary data.</text>
</comment>
<dbReference type="Proteomes" id="UP000406735">
    <property type="component" value="Unassembled WGS sequence"/>
</dbReference>
<organism evidence="1 2">
    <name type="scientific">Segatella copri</name>
    <dbReference type="NCBI Taxonomy" id="165179"/>
    <lineage>
        <taxon>Bacteria</taxon>
        <taxon>Pseudomonadati</taxon>
        <taxon>Bacteroidota</taxon>
        <taxon>Bacteroidia</taxon>
        <taxon>Bacteroidales</taxon>
        <taxon>Prevotellaceae</taxon>
        <taxon>Segatella</taxon>
    </lineage>
</organism>